<comment type="subcellular location">
    <subcellularLocation>
        <location evidence="1">Nucleus</location>
    </subcellularLocation>
</comment>
<comment type="similarity">
    <text evidence="2">Belongs to the ORC3 family.</text>
</comment>
<dbReference type="Proteomes" id="UP000664169">
    <property type="component" value="Unassembled WGS sequence"/>
</dbReference>
<comment type="caution">
    <text evidence="8">The sequence shown here is derived from an EMBL/GenBank/DDBJ whole genome shotgun (WGS) entry which is preliminary data.</text>
</comment>
<dbReference type="InterPro" id="IPR040855">
    <property type="entry name" value="ORC_WH_C"/>
</dbReference>
<dbReference type="OrthoDB" id="10265211at2759"/>
<feature type="domain" description="Origin recognition complex subunit 3 N-terminal" evidence="6">
    <location>
        <begin position="8"/>
        <end position="321"/>
    </location>
</feature>
<keyword evidence="4" id="KW-0238">DNA-binding</keyword>
<dbReference type="InterPro" id="IPR045667">
    <property type="entry name" value="ORC3_N"/>
</dbReference>
<dbReference type="GO" id="GO:0031261">
    <property type="term" value="C:DNA replication preinitiation complex"/>
    <property type="evidence" value="ECO:0007669"/>
    <property type="project" value="TreeGrafter"/>
</dbReference>
<evidence type="ECO:0000259" key="7">
    <source>
        <dbReference type="Pfam" id="PF18137"/>
    </source>
</evidence>
<evidence type="ECO:0000256" key="3">
    <source>
        <dbReference type="ARBA" id="ARBA00022705"/>
    </source>
</evidence>
<reference evidence="8" key="1">
    <citation type="submission" date="2021-03" db="EMBL/GenBank/DDBJ databases">
        <authorList>
            <person name="Tagirdzhanova G."/>
        </authorList>
    </citation>
    <scope>NUCLEOTIDE SEQUENCE</scope>
</reference>
<dbReference type="AlphaFoldDB" id="A0A8H3IFE2"/>
<dbReference type="GO" id="GO:0005664">
    <property type="term" value="C:nuclear origin of replication recognition complex"/>
    <property type="evidence" value="ECO:0007669"/>
    <property type="project" value="InterPro"/>
</dbReference>
<gene>
    <name evidence="8" type="ORF">GOMPHAMPRED_001635</name>
</gene>
<dbReference type="CDD" id="cd20704">
    <property type="entry name" value="Orc3"/>
    <property type="match status" value="1"/>
</dbReference>
<dbReference type="PANTHER" id="PTHR12748">
    <property type="entry name" value="ORIGIN RECOGNITION COMPLEX SUBUNIT 3"/>
    <property type="match status" value="1"/>
</dbReference>
<dbReference type="EMBL" id="CAJPDQ010000013">
    <property type="protein sequence ID" value="CAF9918790.1"/>
    <property type="molecule type" value="Genomic_DNA"/>
</dbReference>
<organism evidence="8 9">
    <name type="scientific">Gomphillus americanus</name>
    <dbReference type="NCBI Taxonomy" id="1940652"/>
    <lineage>
        <taxon>Eukaryota</taxon>
        <taxon>Fungi</taxon>
        <taxon>Dikarya</taxon>
        <taxon>Ascomycota</taxon>
        <taxon>Pezizomycotina</taxon>
        <taxon>Lecanoromycetes</taxon>
        <taxon>OSLEUM clade</taxon>
        <taxon>Ostropomycetidae</taxon>
        <taxon>Ostropales</taxon>
        <taxon>Graphidaceae</taxon>
        <taxon>Gomphilloideae</taxon>
        <taxon>Gomphillus</taxon>
    </lineage>
</organism>
<dbReference type="GO" id="GO:0005656">
    <property type="term" value="C:nuclear pre-replicative complex"/>
    <property type="evidence" value="ECO:0007669"/>
    <property type="project" value="TreeGrafter"/>
</dbReference>
<evidence type="ECO:0000256" key="2">
    <source>
        <dbReference type="ARBA" id="ARBA00010977"/>
    </source>
</evidence>
<evidence type="ECO:0000256" key="5">
    <source>
        <dbReference type="ARBA" id="ARBA00023242"/>
    </source>
</evidence>
<dbReference type="PANTHER" id="PTHR12748:SF0">
    <property type="entry name" value="ORIGIN RECOGNITION COMPLEX SUBUNIT 3"/>
    <property type="match status" value="1"/>
</dbReference>
<evidence type="ECO:0000313" key="9">
    <source>
        <dbReference type="Proteomes" id="UP000664169"/>
    </source>
</evidence>
<protein>
    <recommendedName>
        <fullName evidence="10">Origin recognition complex subunit 3</fullName>
    </recommendedName>
</protein>
<dbReference type="Pfam" id="PF18137">
    <property type="entry name" value="WHD_ORC"/>
    <property type="match status" value="1"/>
</dbReference>
<evidence type="ECO:0000259" key="6">
    <source>
        <dbReference type="Pfam" id="PF07034"/>
    </source>
</evidence>
<dbReference type="Pfam" id="PF07034">
    <property type="entry name" value="ORC3_N"/>
    <property type="match status" value="1"/>
</dbReference>
<evidence type="ECO:0000313" key="8">
    <source>
        <dbReference type="EMBL" id="CAF9918790.1"/>
    </source>
</evidence>
<dbReference type="InterPro" id="IPR020795">
    <property type="entry name" value="ORC3"/>
</dbReference>
<evidence type="ECO:0000256" key="4">
    <source>
        <dbReference type="ARBA" id="ARBA00023125"/>
    </source>
</evidence>
<keyword evidence="9" id="KW-1185">Reference proteome</keyword>
<proteinExistence type="inferred from homology"/>
<feature type="domain" description="Origin recognition complex subunit 3 winged helix C-terminal" evidence="7">
    <location>
        <begin position="569"/>
        <end position="678"/>
    </location>
</feature>
<name>A0A8H3IFE2_9LECA</name>
<accession>A0A8H3IFE2</accession>
<evidence type="ECO:0000256" key="1">
    <source>
        <dbReference type="ARBA" id="ARBA00004123"/>
    </source>
</evidence>
<dbReference type="GO" id="GO:0006270">
    <property type="term" value="P:DNA replication initiation"/>
    <property type="evidence" value="ECO:0007669"/>
    <property type="project" value="TreeGrafter"/>
</dbReference>
<evidence type="ECO:0008006" key="10">
    <source>
        <dbReference type="Google" id="ProtNLM"/>
    </source>
</evidence>
<dbReference type="GO" id="GO:0003688">
    <property type="term" value="F:DNA replication origin binding"/>
    <property type="evidence" value="ECO:0007669"/>
    <property type="project" value="TreeGrafter"/>
</dbReference>
<keyword evidence="5" id="KW-0539">Nucleus</keyword>
<keyword evidence="3" id="KW-0235">DNA replication</keyword>
<sequence length="681" mass="75994">MDSLDGPDNSEACYIFVPSSSEPLSRSAKRRKIDGHRSVSTSAEPFLPELFDGREDKELAKYRYRMYSDLWAAQEKKLQDVLIEANAETIDHVCEFLDDQTHGVVQDQITAGFITAGLATSSSGSTISSISERYQADSSTSIISILPSKCPNLKTALKSIIQSITSSGPEDADDEDVTGPSSKFPRLLNYDLQILHDMVTQKSLKRIIIHFQESEAFDSLVLSDLIDALSCWLDRIPFVLVFEIATSVELFQEKLSRRALRLLRATVFEAKSSTQILDLLFRCATSPDKSRFLWLGPNSSKLLLDRQTEHIQSARGFVTAMQNPLSALICGVDEVSLSEDHIKAIRGLPSFKRYINDLMDEEEHAKASNLLKDDKFLIDNLEARLQETRSSLNGMFYALEVLRIVYSLVSSKTNLTWSTLYVKAMSGDLVESTAIRELSLSVKKLPSDTMIKLLEALVYIPTLDLRDALSKLGNLLAKQSSSRPLRTEHDTSDSTLQTTVIAQRVTLSKSKSALSVQDAAYSKIVNSVDLTLREFLTRNIVFPRELIFNEVLVFDPKSSCRDVLGPSPRQAVEHALSMPHDYLACECCEGGNGLQPTQPATALMYQLFIESGALINVADMWTAFQAIVAPEGYEEDADGEALQLNHQALFFRSFAELKYLGLVRSSRKKADHVMKVRWKGL</sequence>